<dbReference type="PANTHER" id="PTHR23101:SF25">
    <property type="entry name" value="GTPASE-ACTIVATING PROTEIN AND VPS9 DOMAIN-CONTAINING PROTEIN 1"/>
    <property type="match status" value="1"/>
</dbReference>
<dbReference type="InterPro" id="IPR045046">
    <property type="entry name" value="Vps9-like"/>
</dbReference>
<reference evidence="3 4" key="1">
    <citation type="journal article" date="2010" name="Nature">
        <title>The Ectocarpus genome and the independent evolution of multicellularity in brown algae.</title>
        <authorList>
            <person name="Cock J.M."/>
            <person name="Sterck L."/>
            <person name="Rouze P."/>
            <person name="Scornet D."/>
            <person name="Allen A.E."/>
            <person name="Amoutzias G."/>
            <person name="Anthouard V."/>
            <person name="Artiguenave F."/>
            <person name="Aury J.M."/>
            <person name="Badger J.H."/>
            <person name="Beszteri B."/>
            <person name="Billiau K."/>
            <person name="Bonnet E."/>
            <person name="Bothwell J.H."/>
            <person name="Bowler C."/>
            <person name="Boyen C."/>
            <person name="Brownlee C."/>
            <person name="Carrano C.J."/>
            <person name="Charrier B."/>
            <person name="Cho G.Y."/>
            <person name="Coelho S.M."/>
            <person name="Collen J."/>
            <person name="Corre E."/>
            <person name="Da Silva C."/>
            <person name="Delage L."/>
            <person name="Delaroque N."/>
            <person name="Dittami S.M."/>
            <person name="Doulbeau S."/>
            <person name="Elias M."/>
            <person name="Farnham G."/>
            <person name="Gachon C.M."/>
            <person name="Gschloessl B."/>
            <person name="Heesch S."/>
            <person name="Jabbari K."/>
            <person name="Jubin C."/>
            <person name="Kawai H."/>
            <person name="Kimura K."/>
            <person name="Kloareg B."/>
            <person name="Kupper F.C."/>
            <person name="Lang D."/>
            <person name="Le Bail A."/>
            <person name="Leblanc C."/>
            <person name="Lerouge P."/>
            <person name="Lohr M."/>
            <person name="Lopez P.J."/>
            <person name="Martens C."/>
            <person name="Maumus F."/>
            <person name="Michel G."/>
            <person name="Miranda-Saavedra D."/>
            <person name="Morales J."/>
            <person name="Moreau H."/>
            <person name="Motomura T."/>
            <person name="Nagasato C."/>
            <person name="Napoli C.A."/>
            <person name="Nelson D.R."/>
            <person name="Nyvall-Collen P."/>
            <person name="Peters A.F."/>
            <person name="Pommier C."/>
            <person name="Potin P."/>
            <person name="Poulain J."/>
            <person name="Quesneville H."/>
            <person name="Read B."/>
            <person name="Rensing S.A."/>
            <person name="Ritter A."/>
            <person name="Rousvoal S."/>
            <person name="Samanta M."/>
            <person name="Samson G."/>
            <person name="Schroeder D.C."/>
            <person name="Segurens B."/>
            <person name="Strittmatter M."/>
            <person name="Tonon T."/>
            <person name="Tregear J.W."/>
            <person name="Valentin K."/>
            <person name="von Dassow P."/>
            <person name="Yamagishi T."/>
            <person name="Van de Peer Y."/>
            <person name="Wincker P."/>
        </authorList>
    </citation>
    <scope>NUCLEOTIDE SEQUENCE [LARGE SCALE GENOMIC DNA]</scope>
    <source>
        <strain evidence="4">Ec32 / CCAP1310/4</strain>
    </source>
</reference>
<dbReference type="PROSITE" id="PS51205">
    <property type="entry name" value="VPS9"/>
    <property type="match status" value="1"/>
</dbReference>
<protein>
    <recommendedName>
        <fullName evidence="2">VPS9 domain-containing protein</fullName>
    </recommendedName>
</protein>
<organism evidence="3 4">
    <name type="scientific">Ectocarpus siliculosus</name>
    <name type="common">Brown alga</name>
    <name type="synonym">Conferva siliculosa</name>
    <dbReference type="NCBI Taxonomy" id="2880"/>
    <lineage>
        <taxon>Eukaryota</taxon>
        <taxon>Sar</taxon>
        <taxon>Stramenopiles</taxon>
        <taxon>Ochrophyta</taxon>
        <taxon>PX clade</taxon>
        <taxon>Phaeophyceae</taxon>
        <taxon>Ectocarpales</taxon>
        <taxon>Ectocarpaceae</taxon>
        <taxon>Ectocarpus</taxon>
    </lineage>
</organism>
<accession>D7FWH9</accession>
<dbReference type="GO" id="GO:0005085">
    <property type="term" value="F:guanyl-nucleotide exchange factor activity"/>
    <property type="evidence" value="ECO:0007669"/>
    <property type="project" value="InterPro"/>
</dbReference>
<dbReference type="GO" id="GO:0016192">
    <property type="term" value="P:vesicle-mediated transport"/>
    <property type="evidence" value="ECO:0007669"/>
    <property type="project" value="InterPro"/>
</dbReference>
<proteinExistence type="predicted"/>
<evidence type="ECO:0000256" key="1">
    <source>
        <dbReference type="SAM" id="MobiDB-lite"/>
    </source>
</evidence>
<dbReference type="SMART" id="SM00167">
    <property type="entry name" value="VPS9"/>
    <property type="match status" value="1"/>
</dbReference>
<dbReference type="OrthoDB" id="300289at2759"/>
<dbReference type="PANTHER" id="PTHR23101">
    <property type="entry name" value="RAB GDP/GTP EXCHANGE FACTOR"/>
    <property type="match status" value="1"/>
</dbReference>
<feature type="region of interest" description="Disordered" evidence="1">
    <location>
        <begin position="103"/>
        <end position="149"/>
    </location>
</feature>
<feature type="compositionally biased region" description="Low complexity" evidence="1">
    <location>
        <begin position="108"/>
        <end position="124"/>
    </location>
</feature>
<keyword evidence="4" id="KW-1185">Reference proteome</keyword>
<dbReference type="SUPFAM" id="SSF109993">
    <property type="entry name" value="VPS9 domain"/>
    <property type="match status" value="1"/>
</dbReference>
<dbReference type="Pfam" id="PF02204">
    <property type="entry name" value="VPS9"/>
    <property type="match status" value="1"/>
</dbReference>
<evidence type="ECO:0000313" key="4">
    <source>
        <dbReference type="Proteomes" id="UP000002630"/>
    </source>
</evidence>
<dbReference type="Proteomes" id="UP000002630">
    <property type="component" value="Linkage Group LG27"/>
</dbReference>
<dbReference type="AlphaFoldDB" id="D7FWH9"/>
<feature type="domain" description="VPS9" evidence="2">
    <location>
        <begin position="273"/>
        <end position="444"/>
    </location>
</feature>
<evidence type="ECO:0000259" key="2">
    <source>
        <dbReference type="PROSITE" id="PS51205"/>
    </source>
</evidence>
<dbReference type="InterPro" id="IPR003123">
    <property type="entry name" value="VPS9"/>
</dbReference>
<dbReference type="InParanoid" id="D7FWH9"/>
<dbReference type="eggNOG" id="KOG2319">
    <property type="taxonomic scope" value="Eukaryota"/>
</dbReference>
<dbReference type="GO" id="GO:0031267">
    <property type="term" value="F:small GTPase binding"/>
    <property type="evidence" value="ECO:0007669"/>
    <property type="project" value="TreeGrafter"/>
</dbReference>
<name>D7FWH9_ECTSI</name>
<dbReference type="Gene3D" id="1.10.246.120">
    <property type="match status" value="1"/>
</dbReference>
<dbReference type="STRING" id="2880.D7FWH9"/>
<feature type="compositionally biased region" description="Gly residues" evidence="1">
    <location>
        <begin position="350"/>
        <end position="360"/>
    </location>
</feature>
<dbReference type="GO" id="GO:0005829">
    <property type="term" value="C:cytosol"/>
    <property type="evidence" value="ECO:0007669"/>
    <property type="project" value="TreeGrafter"/>
</dbReference>
<gene>
    <name evidence="3" type="ORF">Esi_0306_0023</name>
</gene>
<sequence>MDASPEAILHRVRERDAQMCVLLQRTELLNRVHRGAISELPPSPEGMGGRDSLKARLAVIYGCQDQAETVLNEAVPLLQPPPPPSSPVASTPDAYTKAIRSLLSTPKANTAATARSTRAPSNSSGHPRVQSGGPPSVRRAERGDGGRNSSSAVTYRVFLERLTRSESEGFVEAIRLFLFSILGNGGAVNPAAGRPRASSNSDIRRETEEVEVYGSSFLSQRCAEFFLAMQNAMGVHTSWAELGYDSLVACREHLERFVMSKIHPLAFGSKLDGAVDASISARLQSLQFLTPHDLNVSVYAREETVLTLAQEELRKMGRGRCPGDIVSRVVRCCDTLFALIDQGRRFKQGVGRGGGGGGGKGRGEGDSNVSSWRPERDPAGTADDFLPVLIYVVLRARVPRLHSMCEYVQAFHSPVALMSRPGYCFVALRSAVEFLMTLNGAAVGMSEQDFRRRALDAAIGVDASS</sequence>
<dbReference type="Gene3D" id="1.20.1050.80">
    <property type="entry name" value="VPS9 domain"/>
    <property type="match status" value="1"/>
</dbReference>
<dbReference type="EMBL" id="FN648494">
    <property type="protein sequence ID" value="CBJ32067.1"/>
    <property type="molecule type" value="Genomic_DNA"/>
</dbReference>
<dbReference type="EMBL" id="FN649752">
    <property type="protein sequence ID" value="CBJ32067.1"/>
    <property type="molecule type" value="Genomic_DNA"/>
</dbReference>
<dbReference type="InterPro" id="IPR037191">
    <property type="entry name" value="VPS9_dom_sf"/>
</dbReference>
<feature type="region of interest" description="Disordered" evidence="1">
    <location>
        <begin position="349"/>
        <end position="378"/>
    </location>
</feature>
<evidence type="ECO:0000313" key="3">
    <source>
        <dbReference type="EMBL" id="CBJ32067.1"/>
    </source>
</evidence>
<dbReference type="GO" id="GO:0030139">
    <property type="term" value="C:endocytic vesicle"/>
    <property type="evidence" value="ECO:0007669"/>
    <property type="project" value="TreeGrafter"/>
</dbReference>